<name>A0A9E4K8T3_9GAMM</name>
<dbReference type="InterPro" id="IPR017853">
    <property type="entry name" value="GH"/>
</dbReference>
<dbReference type="AlphaFoldDB" id="A0A9E4K8T3"/>
<sequence length="392" mass="43744">MSRYKCYAVILFIMLSGCGGGSGESINLEEQPVNPSALPLLSSGGHISLFKSFNAEQPVVTDSAMQARWNDALNQGMDVARIQVDWADLEPQPNQYNTDLLLEELMEMQQSGLQAFVLLSTIDSEGYTLPQDLSDENSGTKLVNGIQFDDPLITSRFESLLDWVVPMVVEYGGWVLAVGNEPGNFLMDYPEAEASVVNFLRSARRHVRTLDERLAVTMTLAYENQEMGSSFHSSLLAEVDVASYNYYAINPDLFFEGDLSTVNRELDAMLNAAGDKPVIFQELGASAGYEETDSPMNASLSRQTEFFDAFFNRMSEEQRIRVAVIFQLVDWDPDLVESEYAEALRADGLPEDMVQRFSESYETMGLIRYADGSSRPAWNRVLQAISHFSQAP</sequence>
<dbReference type="SUPFAM" id="SSF51445">
    <property type="entry name" value="(Trans)glycosidases"/>
    <property type="match status" value="1"/>
</dbReference>
<proteinExistence type="predicted"/>
<evidence type="ECO:0008006" key="4">
    <source>
        <dbReference type="Google" id="ProtNLM"/>
    </source>
</evidence>
<feature type="signal peptide" evidence="1">
    <location>
        <begin position="1"/>
        <end position="21"/>
    </location>
</feature>
<comment type="caution">
    <text evidence="2">The sequence shown here is derived from an EMBL/GenBank/DDBJ whole genome shotgun (WGS) entry which is preliminary data.</text>
</comment>
<feature type="chain" id="PRO_5038790584" description="Glycoside hydrolase family 5 domain-containing protein" evidence="1">
    <location>
        <begin position="22"/>
        <end position="392"/>
    </location>
</feature>
<reference evidence="2" key="1">
    <citation type="journal article" date="2021" name="Proc. Natl. Acad. Sci. U.S.A.">
        <title>Global biogeography of chemosynthetic symbionts reveals both localized and globally distributed symbiont groups. .</title>
        <authorList>
            <person name="Osvatic J.T."/>
            <person name="Wilkins L.G.E."/>
            <person name="Leibrecht L."/>
            <person name="Leray M."/>
            <person name="Zauner S."/>
            <person name="Polzin J."/>
            <person name="Camacho Y."/>
            <person name="Gros O."/>
            <person name="van Gils J.A."/>
            <person name="Eisen J.A."/>
            <person name="Petersen J.M."/>
            <person name="Yuen B."/>
        </authorList>
    </citation>
    <scope>NUCLEOTIDE SEQUENCE</scope>
    <source>
        <strain evidence="2">MAGclacostrist064TRANS</strain>
    </source>
</reference>
<evidence type="ECO:0000313" key="3">
    <source>
        <dbReference type="Proteomes" id="UP000886667"/>
    </source>
</evidence>
<dbReference type="EMBL" id="JAEPCM010000066">
    <property type="protein sequence ID" value="MCG7945235.1"/>
    <property type="molecule type" value="Genomic_DNA"/>
</dbReference>
<dbReference type="Proteomes" id="UP000886667">
    <property type="component" value="Unassembled WGS sequence"/>
</dbReference>
<evidence type="ECO:0000256" key="1">
    <source>
        <dbReference type="SAM" id="SignalP"/>
    </source>
</evidence>
<evidence type="ECO:0000313" key="2">
    <source>
        <dbReference type="EMBL" id="MCG7945235.1"/>
    </source>
</evidence>
<keyword evidence="1" id="KW-0732">Signal</keyword>
<dbReference type="PROSITE" id="PS51257">
    <property type="entry name" value="PROKAR_LIPOPROTEIN"/>
    <property type="match status" value="1"/>
</dbReference>
<organism evidence="2 3">
    <name type="scientific">Candidatus Thiodiazotropha taylori</name>
    <dbReference type="NCBI Taxonomy" id="2792791"/>
    <lineage>
        <taxon>Bacteria</taxon>
        <taxon>Pseudomonadati</taxon>
        <taxon>Pseudomonadota</taxon>
        <taxon>Gammaproteobacteria</taxon>
        <taxon>Chromatiales</taxon>
        <taxon>Sedimenticolaceae</taxon>
        <taxon>Candidatus Thiodiazotropha</taxon>
    </lineage>
</organism>
<protein>
    <recommendedName>
        <fullName evidence="4">Glycoside hydrolase family 5 domain-containing protein</fullName>
    </recommendedName>
</protein>
<gene>
    <name evidence="2" type="ORF">JAZ07_02690</name>
</gene>
<accession>A0A9E4K8T3</accession>
<dbReference type="Gene3D" id="3.20.20.80">
    <property type="entry name" value="Glycosidases"/>
    <property type="match status" value="1"/>
</dbReference>